<dbReference type="Gene3D" id="2.40.50.140">
    <property type="entry name" value="Nucleic acid-binding proteins"/>
    <property type="match status" value="1"/>
</dbReference>
<protein>
    <submittedName>
        <fullName evidence="2">Replication protein a subunit</fullName>
    </submittedName>
</protein>
<proteinExistence type="predicted"/>
<dbReference type="GO" id="GO:0003677">
    <property type="term" value="F:DNA binding"/>
    <property type="evidence" value="ECO:0007669"/>
    <property type="project" value="InterPro"/>
</dbReference>
<accession>A0A7J6VE81</accession>
<evidence type="ECO:0000313" key="2">
    <source>
        <dbReference type="EMBL" id="KAF5183203.1"/>
    </source>
</evidence>
<name>A0A7J6VE81_THATH</name>
<feature type="non-terminal residue" evidence="2">
    <location>
        <position position="1"/>
    </location>
</feature>
<dbReference type="GO" id="GO:0006260">
    <property type="term" value="P:DNA replication"/>
    <property type="evidence" value="ECO:0007669"/>
    <property type="project" value="InterPro"/>
</dbReference>
<dbReference type="AlphaFoldDB" id="A0A7J6VE81"/>
<organism evidence="2 3">
    <name type="scientific">Thalictrum thalictroides</name>
    <name type="common">Rue-anemone</name>
    <name type="synonym">Anemone thalictroides</name>
    <dbReference type="NCBI Taxonomy" id="46969"/>
    <lineage>
        <taxon>Eukaryota</taxon>
        <taxon>Viridiplantae</taxon>
        <taxon>Streptophyta</taxon>
        <taxon>Embryophyta</taxon>
        <taxon>Tracheophyta</taxon>
        <taxon>Spermatophyta</taxon>
        <taxon>Magnoliopsida</taxon>
        <taxon>Ranunculales</taxon>
        <taxon>Ranunculaceae</taxon>
        <taxon>Thalictroideae</taxon>
        <taxon>Thalictrum</taxon>
    </lineage>
</organism>
<keyword evidence="3" id="KW-1185">Reference proteome</keyword>
<dbReference type="Proteomes" id="UP000554482">
    <property type="component" value="Unassembled WGS sequence"/>
</dbReference>
<dbReference type="InterPro" id="IPR012340">
    <property type="entry name" value="NA-bd_OB-fold"/>
</dbReference>
<feature type="domain" description="Replication factor-A protein 1 N-terminal" evidence="1">
    <location>
        <begin position="8"/>
        <end position="96"/>
    </location>
</feature>
<dbReference type="OrthoDB" id="1751331at2759"/>
<evidence type="ECO:0000313" key="3">
    <source>
        <dbReference type="Proteomes" id="UP000554482"/>
    </source>
</evidence>
<dbReference type="GO" id="GO:0005634">
    <property type="term" value="C:nucleus"/>
    <property type="evidence" value="ECO:0007669"/>
    <property type="project" value="InterPro"/>
</dbReference>
<dbReference type="InterPro" id="IPR007199">
    <property type="entry name" value="Rep_factor-A_N"/>
</dbReference>
<evidence type="ECO:0000259" key="1">
    <source>
        <dbReference type="Pfam" id="PF04057"/>
    </source>
</evidence>
<dbReference type="SUPFAM" id="SSF50249">
    <property type="entry name" value="Nucleic acid-binding proteins"/>
    <property type="match status" value="1"/>
</dbReference>
<reference evidence="2 3" key="1">
    <citation type="submission" date="2020-06" db="EMBL/GenBank/DDBJ databases">
        <title>Transcriptomic and genomic resources for Thalictrum thalictroides and T. hernandezii: Facilitating candidate gene discovery in an emerging model plant lineage.</title>
        <authorList>
            <person name="Arias T."/>
            <person name="Riano-Pachon D.M."/>
            <person name="Di Stilio V.S."/>
        </authorList>
    </citation>
    <scope>NUCLEOTIDE SEQUENCE [LARGE SCALE GENOMIC DNA]</scope>
    <source>
        <strain evidence="3">cv. WT478/WT964</strain>
        <tissue evidence="2">Leaves</tissue>
    </source>
</reference>
<comment type="caution">
    <text evidence="2">The sequence shown here is derived from an EMBL/GenBank/DDBJ whole genome shotgun (WGS) entry which is preliminary data.</text>
</comment>
<dbReference type="Pfam" id="PF04057">
    <property type="entry name" value="Rep-A_N"/>
    <property type="match status" value="1"/>
</dbReference>
<dbReference type="EMBL" id="JABWDY010033793">
    <property type="protein sequence ID" value="KAF5183203.1"/>
    <property type="molecule type" value="Genomic_DNA"/>
</dbReference>
<sequence length="98" mass="10732">VLAMAINLTSNAISMICTGQIKGDDVNPVLQVVDLKQLNAGSNQNSAERYRVVLSDGFNSQQGMLATQMNFLVQSNKLKKGSVVELSQFVSQFIQNRQ</sequence>
<gene>
    <name evidence="2" type="ORF">FRX31_027209</name>
</gene>